<dbReference type="Proteomes" id="UP001057452">
    <property type="component" value="Chromosome 16"/>
</dbReference>
<sequence>SVFAQHSRGNLRAVSELSVLLFALISNIHAEELIVIQNESYSLTFELPEEAGSCLISRCVGEEKLVLWNTSDLWPQNSSVPVDLKQRLFSMANMSSYMIHDLTH</sequence>
<keyword evidence="2" id="KW-1185">Reference proteome</keyword>
<protein>
    <submittedName>
        <fullName evidence="1">Uncharacterized protein</fullName>
    </submittedName>
</protein>
<name>A0ACB9WE45_CHAAC</name>
<comment type="caution">
    <text evidence="1">The sequence shown here is derived from an EMBL/GenBank/DDBJ whole genome shotgun (WGS) entry which is preliminary data.</text>
</comment>
<reference evidence="1" key="1">
    <citation type="submission" date="2022-05" db="EMBL/GenBank/DDBJ databases">
        <title>Chromosome-level genome of Chaenocephalus aceratus.</title>
        <authorList>
            <person name="Park H."/>
        </authorList>
    </citation>
    <scope>NUCLEOTIDE SEQUENCE</scope>
    <source>
        <strain evidence="1">KU_202001</strain>
    </source>
</reference>
<gene>
    <name evidence="1" type="ORF">KUCAC02_014524</name>
</gene>
<evidence type="ECO:0000313" key="2">
    <source>
        <dbReference type="Proteomes" id="UP001057452"/>
    </source>
</evidence>
<accession>A0ACB9WE45</accession>
<dbReference type="EMBL" id="CM043800">
    <property type="protein sequence ID" value="KAI4811645.1"/>
    <property type="molecule type" value="Genomic_DNA"/>
</dbReference>
<evidence type="ECO:0000313" key="1">
    <source>
        <dbReference type="EMBL" id="KAI4811645.1"/>
    </source>
</evidence>
<feature type="non-terminal residue" evidence="1">
    <location>
        <position position="1"/>
    </location>
</feature>
<proteinExistence type="predicted"/>
<organism evidence="1 2">
    <name type="scientific">Chaenocephalus aceratus</name>
    <name type="common">Blackfin icefish</name>
    <name type="synonym">Chaenichthys aceratus</name>
    <dbReference type="NCBI Taxonomy" id="36190"/>
    <lineage>
        <taxon>Eukaryota</taxon>
        <taxon>Metazoa</taxon>
        <taxon>Chordata</taxon>
        <taxon>Craniata</taxon>
        <taxon>Vertebrata</taxon>
        <taxon>Euteleostomi</taxon>
        <taxon>Actinopterygii</taxon>
        <taxon>Neopterygii</taxon>
        <taxon>Teleostei</taxon>
        <taxon>Neoteleostei</taxon>
        <taxon>Acanthomorphata</taxon>
        <taxon>Eupercaria</taxon>
        <taxon>Perciformes</taxon>
        <taxon>Notothenioidei</taxon>
        <taxon>Channichthyidae</taxon>
        <taxon>Chaenocephalus</taxon>
    </lineage>
</organism>